<gene>
    <name evidence="1" type="ORF">FJY68_08035</name>
</gene>
<dbReference type="EMBL" id="VGIR01000043">
    <property type="protein sequence ID" value="MBM3331783.1"/>
    <property type="molecule type" value="Genomic_DNA"/>
</dbReference>
<comment type="caution">
    <text evidence="1">The sequence shown here is derived from an EMBL/GenBank/DDBJ whole genome shotgun (WGS) entry which is preliminary data.</text>
</comment>
<dbReference type="GO" id="GO:0008168">
    <property type="term" value="F:methyltransferase activity"/>
    <property type="evidence" value="ECO:0007669"/>
    <property type="project" value="UniProtKB-KW"/>
</dbReference>
<dbReference type="Pfam" id="PF13578">
    <property type="entry name" value="Methyltransf_24"/>
    <property type="match status" value="1"/>
</dbReference>
<accession>A0A938BUB8</accession>
<dbReference type="SUPFAM" id="SSF53335">
    <property type="entry name" value="S-adenosyl-L-methionine-dependent methyltransferases"/>
    <property type="match status" value="1"/>
</dbReference>
<dbReference type="GO" id="GO:0032259">
    <property type="term" value="P:methylation"/>
    <property type="evidence" value="ECO:0007669"/>
    <property type="project" value="UniProtKB-KW"/>
</dbReference>
<evidence type="ECO:0000313" key="1">
    <source>
        <dbReference type="EMBL" id="MBM3331783.1"/>
    </source>
</evidence>
<keyword evidence="1" id="KW-0808">Transferase</keyword>
<dbReference type="InterPro" id="IPR029063">
    <property type="entry name" value="SAM-dependent_MTases_sf"/>
</dbReference>
<keyword evidence="1" id="KW-0489">Methyltransferase</keyword>
<protein>
    <submittedName>
        <fullName evidence="1">Class I SAM-dependent methyltransferase</fullName>
    </submittedName>
</protein>
<dbReference type="AlphaFoldDB" id="A0A938BUB8"/>
<reference evidence="1" key="1">
    <citation type="submission" date="2019-03" db="EMBL/GenBank/DDBJ databases">
        <title>Lake Tanganyika Metagenome-Assembled Genomes (MAGs).</title>
        <authorList>
            <person name="Tran P."/>
        </authorList>
    </citation>
    <scope>NUCLEOTIDE SEQUENCE</scope>
    <source>
        <strain evidence="1">K_DeepCast_150m_m2_040</strain>
    </source>
</reference>
<dbReference type="Proteomes" id="UP000779900">
    <property type="component" value="Unassembled WGS sequence"/>
</dbReference>
<evidence type="ECO:0000313" key="2">
    <source>
        <dbReference type="Proteomes" id="UP000779900"/>
    </source>
</evidence>
<organism evidence="1 2">
    <name type="scientific">candidate division WOR-3 bacterium</name>
    <dbReference type="NCBI Taxonomy" id="2052148"/>
    <lineage>
        <taxon>Bacteria</taxon>
        <taxon>Bacteria division WOR-3</taxon>
    </lineage>
</organism>
<proteinExistence type="predicted"/>
<sequence length="180" mass="20651">MDTRQSTLATNVKHYGVDPEQNTVHGGAALASLKRAGLDSVFELLEGPSHLMLPKLIEKGVVLDLAFIDGWHTFDYTLLDFFYIDKMLRPGGVVLLHDRSWPSKQKVIQFIRTHRRYKELPLRAGGSRLKWLRRVAAAKWHWLRGAPFGVVLSAIANRPEIAAFLKLESFEPDHRFYRNF</sequence>
<name>A0A938BUB8_UNCW3</name>
<dbReference type="Gene3D" id="3.40.50.150">
    <property type="entry name" value="Vaccinia Virus protein VP39"/>
    <property type="match status" value="1"/>
</dbReference>